<dbReference type="InterPro" id="IPR051871">
    <property type="entry name" value="GMC_Oxidoreductase-Related"/>
</dbReference>
<keyword evidence="3" id="KW-0274">FAD</keyword>
<proteinExistence type="predicted"/>
<dbReference type="InterPro" id="IPR036188">
    <property type="entry name" value="FAD/NAD-bd_sf"/>
</dbReference>
<accession>A0ABQ5AP10</accession>
<dbReference type="PANTHER" id="PTHR45968">
    <property type="entry name" value="OSJNBA0019K04.7 PROTEIN"/>
    <property type="match status" value="1"/>
</dbReference>
<dbReference type="SUPFAM" id="SSF51905">
    <property type="entry name" value="FAD/NAD(P)-binding domain"/>
    <property type="match status" value="1"/>
</dbReference>
<dbReference type="InterPro" id="IPR007867">
    <property type="entry name" value="GMC_OxRtase_C"/>
</dbReference>
<reference evidence="5" key="1">
    <citation type="journal article" date="2022" name="Int. J. Mol. Sci.">
        <title>Draft Genome of Tanacetum Coccineum: Genomic Comparison of Closely Related Tanacetum-Family Plants.</title>
        <authorList>
            <person name="Yamashiro T."/>
            <person name="Shiraishi A."/>
            <person name="Nakayama K."/>
            <person name="Satake H."/>
        </authorList>
    </citation>
    <scope>NUCLEOTIDE SEQUENCE</scope>
</reference>
<dbReference type="Gene3D" id="3.30.410.40">
    <property type="match status" value="1"/>
</dbReference>
<organism evidence="5 6">
    <name type="scientific">Tanacetum coccineum</name>
    <dbReference type="NCBI Taxonomy" id="301880"/>
    <lineage>
        <taxon>Eukaryota</taxon>
        <taxon>Viridiplantae</taxon>
        <taxon>Streptophyta</taxon>
        <taxon>Embryophyta</taxon>
        <taxon>Tracheophyta</taxon>
        <taxon>Spermatophyta</taxon>
        <taxon>Magnoliopsida</taxon>
        <taxon>eudicotyledons</taxon>
        <taxon>Gunneridae</taxon>
        <taxon>Pentapetalae</taxon>
        <taxon>asterids</taxon>
        <taxon>campanulids</taxon>
        <taxon>Asterales</taxon>
        <taxon>Asteraceae</taxon>
        <taxon>Asteroideae</taxon>
        <taxon>Anthemideae</taxon>
        <taxon>Anthemidinae</taxon>
        <taxon>Tanacetum</taxon>
    </lineage>
</organism>
<evidence type="ECO:0000256" key="3">
    <source>
        <dbReference type="ARBA" id="ARBA00022827"/>
    </source>
</evidence>
<evidence type="ECO:0000256" key="1">
    <source>
        <dbReference type="ARBA" id="ARBA00001974"/>
    </source>
</evidence>
<dbReference type="Proteomes" id="UP001151760">
    <property type="component" value="Unassembled WGS sequence"/>
</dbReference>
<comment type="cofactor">
    <cofactor evidence="1">
        <name>FAD</name>
        <dbReference type="ChEBI" id="CHEBI:57692"/>
    </cofactor>
</comment>
<feature type="domain" description="Glucose-methanol-choline oxidoreductase C-terminal" evidence="4">
    <location>
        <begin position="55"/>
        <end position="170"/>
    </location>
</feature>
<dbReference type="Gene3D" id="3.50.50.60">
    <property type="entry name" value="FAD/NAD(P)-binding domain"/>
    <property type="match status" value="1"/>
</dbReference>
<reference evidence="5" key="2">
    <citation type="submission" date="2022-01" db="EMBL/GenBank/DDBJ databases">
        <authorList>
            <person name="Yamashiro T."/>
            <person name="Shiraishi A."/>
            <person name="Satake H."/>
            <person name="Nakayama K."/>
        </authorList>
    </citation>
    <scope>NUCLEOTIDE SEQUENCE</scope>
</reference>
<keyword evidence="2" id="KW-0285">Flavoprotein</keyword>
<protein>
    <submittedName>
        <fullName evidence="5">(R)-mandelonitrile lyase-like protein</fullName>
    </submittedName>
</protein>
<comment type="caution">
    <text evidence="5">The sequence shown here is derived from an EMBL/GenBank/DDBJ whole genome shotgun (WGS) entry which is preliminary data.</text>
</comment>
<evidence type="ECO:0000259" key="4">
    <source>
        <dbReference type="Pfam" id="PF05199"/>
    </source>
</evidence>
<evidence type="ECO:0000256" key="2">
    <source>
        <dbReference type="ARBA" id="ARBA00022630"/>
    </source>
</evidence>
<dbReference type="SUPFAM" id="SSF54373">
    <property type="entry name" value="FAD-linked reductases, C-terminal domain"/>
    <property type="match status" value="1"/>
</dbReference>
<gene>
    <name evidence="5" type="ORF">Tco_0824391</name>
</gene>
<keyword evidence="6" id="KW-1185">Reference proteome</keyword>
<dbReference type="EMBL" id="BQNB010012409">
    <property type="protein sequence ID" value="GJT03222.1"/>
    <property type="molecule type" value="Genomic_DNA"/>
</dbReference>
<dbReference type="PANTHER" id="PTHR45968:SF2">
    <property type="entry name" value="(R)-MANDELONITRILE LYASE-LIKE"/>
    <property type="match status" value="1"/>
</dbReference>
<name>A0ABQ5AP10_9ASTR</name>
<evidence type="ECO:0000313" key="6">
    <source>
        <dbReference type="Proteomes" id="UP001151760"/>
    </source>
</evidence>
<evidence type="ECO:0000313" key="5">
    <source>
        <dbReference type="EMBL" id="GJT03222.1"/>
    </source>
</evidence>
<dbReference type="Pfam" id="PF05199">
    <property type="entry name" value="GMC_oxred_C"/>
    <property type="match status" value="1"/>
</dbReference>
<sequence length="188" mass="20786">MLLQQSLIQVVRITDSGASLEASSNVLPYPSSVHTVFMRPLYYSIVSIMEKIIGPLSTGSILLASPKIITNPVVRFIYFINPVDLQRCVNGTRRISELLRTRAVADYKFGFGDGLGHSEHYMELSWGCLMERVVDSELRVLGVGSLRVIDGSVFPTSPGTNPHTTLLMLGGHMGLKILIERMQKTSYS</sequence>